<sequence length="252" mass="26672">MKPLGHPEQICEQGGCFTLSGYQKSAWPPGAGLRTRGLFCHASLSGIRCATRSRTANKGVVLLCRGIRKPLGHPEHDCEQGGCFVLPGYQKAAGPPEAAMRTRGLFCPAGQSESCWSTRSRTANKGVVLSCRGIRKPLGHAEQDCEQGGCFTLWGCHEAAGPPGAELRTRGLFCPAGVSESSWATRSSIANKGVVLSCRGIRKPLGHPEPDCEQGGCFNVTGYQEAAGAPGAGLRTRGLFCHTGRSQSYRAT</sequence>
<proteinExistence type="predicted"/>
<evidence type="ECO:0000313" key="1">
    <source>
        <dbReference type="EMBL" id="AVE19747.1"/>
    </source>
</evidence>
<geneLocation type="plasmid" evidence="1">
    <name>pA324-IMP</name>
</geneLocation>
<keyword evidence="1" id="KW-0614">Plasmid</keyword>
<dbReference type="EMBL" id="MF344566">
    <property type="protein sequence ID" value="AVE19747.1"/>
    <property type="molecule type" value="Genomic_DNA"/>
</dbReference>
<reference evidence="1" key="1">
    <citation type="journal article" date="2019" name="Front. Microbiol.">
        <title>Sequencing and Genomic Diversity Analysis of IncHI5 Plasmids.</title>
        <authorList>
            <person name="Liang Q."/>
            <person name="Jiang X."/>
            <person name="Hu L."/>
            <person name="Yin Z."/>
            <person name="Gao B."/>
            <person name="Zhao Y."/>
            <person name="Yang W."/>
            <person name="Yang H."/>
            <person name="Tong Y."/>
            <person name="Li W."/>
            <person name="Jiang L."/>
            <person name="Zhou D."/>
        </authorList>
    </citation>
    <scope>NUCLEOTIDE SEQUENCE</scope>
    <source>
        <strain evidence="1">A324</strain>
        <plasmid evidence="1">pA324-IMP</plasmid>
    </source>
</reference>
<dbReference type="AlphaFoldDB" id="A0A2L1KCE1"/>
<name>A0A2L1KCE1_KLEPN</name>
<accession>A0A2L1KCE1</accession>
<organism evidence="1">
    <name type="scientific">Klebsiella pneumoniae</name>
    <dbReference type="NCBI Taxonomy" id="573"/>
    <lineage>
        <taxon>Bacteria</taxon>
        <taxon>Pseudomonadati</taxon>
        <taxon>Pseudomonadota</taxon>
        <taxon>Gammaproteobacteria</taxon>
        <taxon>Enterobacterales</taxon>
        <taxon>Enterobacteriaceae</taxon>
        <taxon>Klebsiella/Raoultella group</taxon>
        <taxon>Klebsiella</taxon>
        <taxon>Klebsiella pneumoniae complex</taxon>
    </lineage>
</organism>
<protein>
    <submittedName>
        <fullName evidence="1">Uncharacterized protein</fullName>
    </submittedName>
</protein>